<feature type="transmembrane region" description="Helical" evidence="1">
    <location>
        <begin position="6"/>
        <end position="30"/>
    </location>
</feature>
<dbReference type="STRING" id="913024.SAMN05421741_11077"/>
<keyword evidence="1" id="KW-0472">Membrane</keyword>
<sequence>MSFVSLSIYLYFMFKRLYLFCVIVFCLYLVSCKLNKELLVLKVEHTYDDLDGKKLFYNDLEIGKYNEIKGRKFGELVIDDDKILIPNNSKLTLSNKLNDNLVVEILKGVNEINFKHGDTILWRKSHEEIDLEKTILVGDFMFIHNKDSLK</sequence>
<organism evidence="2 3">
    <name type="scientific">Paenimyroides ummariense</name>
    <dbReference type="NCBI Taxonomy" id="913024"/>
    <lineage>
        <taxon>Bacteria</taxon>
        <taxon>Pseudomonadati</taxon>
        <taxon>Bacteroidota</taxon>
        <taxon>Flavobacteriia</taxon>
        <taxon>Flavobacteriales</taxon>
        <taxon>Flavobacteriaceae</taxon>
        <taxon>Paenimyroides</taxon>
    </lineage>
</organism>
<dbReference type="RefSeq" id="WP_091522699.1">
    <property type="nucleotide sequence ID" value="NZ_FOVI01000010.1"/>
</dbReference>
<name>A0A1I5BPB1_9FLAO</name>
<gene>
    <name evidence="2" type="ORF">SAMN05421741_11077</name>
</gene>
<evidence type="ECO:0000313" key="2">
    <source>
        <dbReference type="EMBL" id="SFN76522.1"/>
    </source>
</evidence>
<reference evidence="3" key="1">
    <citation type="submission" date="2016-10" db="EMBL/GenBank/DDBJ databases">
        <authorList>
            <person name="Varghese N."/>
            <person name="Submissions S."/>
        </authorList>
    </citation>
    <scope>NUCLEOTIDE SEQUENCE [LARGE SCALE GENOMIC DNA]</scope>
    <source>
        <strain evidence="3">DS-12</strain>
    </source>
</reference>
<protein>
    <submittedName>
        <fullName evidence="2">Uncharacterized protein</fullName>
    </submittedName>
</protein>
<evidence type="ECO:0000313" key="3">
    <source>
        <dbReference type="Proteomes" id="UP000199036"/>
    </source>
</evidence>
<dbReference type="EMBL" id="FOVI01000010">
    <property type="protein sequence ID" value="SFN76522.1"/>
    <property type="molecule type" value="Genomic_DNA"/>
</dbReference>
<proteinExistence type="predicted"/>
<dbReference type="AlphaFoldDB" id="A0A1I5BPB1"/>
<accession>A0A1I5BPB1</accession>
<evidence type="ECO:0000256" key="1">
    <source>
        <dbReference type="SAM" id="Phobius"/>
    </source>
</evidence>
<keyword evidence="1" id="KW-0812">Transmembrane</keyword>
<dbReference type="Proteomes" id="UP000199036">
    <property type="component" value="Unassembled WGS sequence"/>
</dbReference>
<keyword evidence="1" id="KW-1133">Transmembrane helix</keyword>
<keyword evidence="3" id="KW-1185">Reference proteome</keyword>